<evidence type="ECO:0000256" key="5">
    <source>
        <dbReference type="ARBA" id="ARBA00023295"/>
    </source>
</evidence>
<evidence type="ECO:0000256" key="6">
    <source>
        <dbReference type="ARBA" id="ARBA00023326"/>
    </source>
</evidence>
<dbReference type="STRING" id="1826909.A5893_09530"/>
<dbReference type="PANTHER" id="PTHR31297:SF41">
    <property type="entry name" value="ENDOGLUCANASE, PUTATIVE (AFU_ORTHOLOGUE AFUA_5G01830)-RELATED"/>
    <property type="match status" value="1"/>
</dbReference>
<feature type="signal peptide" evidence="8">
    <location>
        <begin position="1"/>
        <end position="20"/>
    </location>
</feature>
<dbReference type="InterPro" id="IPR017853">
    <property type="entry name" value="GH"/>
</dbReference>
<keyword evidence="5 7" id="KW-0326">Glycosidase</keyword>
<keyword evidence="8" id="KW-0732">Signal</keyword>
<dbReference type="SUPFAM" id="SSF51445">
    <property type="entry name" value="(Trans)glycosidases"/>
    <property type="match status" value="1"/>
</dbReference>
<comment type="similarity">
    <text evidence="1 7">Belongs to the glycosyl hydrolase 5 (cellulase A) family.</text>
</comment>
<dbReference type="AlphaFoldDB" id="A0A179DFI2"/>
<comment type="caution">
    <text evidence="10">The sequence shown here is derived from an EMBL/GenBank/DDBJ whole genome shotgun (WGS) entry which is preliminary data.</text>
</comment>
<evidence type="ECO:0000256" key="7">
    <source>
        <dbReference type="RuleBase" id="RU361153"/>
    </source>
</evidence>
<dbReference type="PANTHER" id="PTHR31297">
    <property type="entry name" value="GLUCAN ENDO-1,6-BETA-GLUCOSIDASE B"/>
    <property type="match status" value="1"/>
</dbReference>
<dbReference type="GO" id="GO:0008422">
    <property type="term" value="F:beta-glucosidase activity"/>
    <property type="evidence" value="ECO:0007669"/>
    <property type="project" value="TreeGrafter"/>
</dbReference>
<reference evidence="10 11" key="1">
    <citation type="submission" date="2016-04" db="EMBL/GenBank/DDBJ databases">
        <authorList>
            <person name="Evans L.H."/>
            <person name="Alamgir A."/>
            <person name="Owens N."/>
            <person name="Weber N.D."/>
            <person name="Virtaneva K."/>
            <person name="Barbian K."/>
            <person name="Babar A."/>
            <person name="Rosenke K."/>
        </authorList>
    </citation>
    <scope>NUCLEOTIDE SEQUENCE [LARGE SCALE GENOMIC DNA]</scope>
    <source>
        <strain evidence="10 11">CCM 8644</strain>
    </source>
</reference>
<evidence type="ECO:0000313" key="11">
    <source>
        <dbReference type="Proteomes" id="UP000078459"/>
    </source>
</evidence>
<proteinExistence type="inferred from homology"/>
<evidence type="ECO:0000256" key="3">
    <source>
        <dbReference type="ARBA" id="ARBA00023001"/>
    </source>
</evidence>
<dbReference type="EMBL" id="LWHJ01000027">
    <property type="protein sequence ID" value="OAQ39807.1"/>
    <property type="molecule type" value="Genomic_DNA"/>
</dbReference>
<dbReference type="Gene3D" id="3.20.20.80">
    <property type="entry name" value="Glycosidases"/>
    <property type="match status" value="1"/>
</dbReference>
<gene>
    <name evidence="10" type="ORF">A5893_09530</name>
</gene>
<keyword evidence="3" id="KW-0136">Cellulose degradation</keyword>
<keyword evidence="2 7" id="KW-0378">Hydrolase</keyword>
<keyword evidence="11" id="KW-1185">Reference proteome</keyword>
<dbReference type="InterPro" id="IPR050386">
    <property type="entry name" value="Glycosyl_hydrolase_5"/>
</dbReference>
<keyword evidence="6" id="KW-0624">Polysaccharide degradation</keyword>
<feature type="chain" id="PRO_5008100566" evidence="8">
    <location>
        <begin position="21"/>
        <end position="415"/>
    </location>
</feature>
<dbReference type="Proteomes" id="UP000078459">
    <property type="component" value="Unassembled WGS sequence"/>
</dbReference>
<dbReference type="InterPro" id="IPR001547">
    <property type="entry name" value="Glyco_hydro_5"/>
</dbReference>
<keyword evidence="4" id="KW-0119">Carbohydrate metabolism</keyword>
<sequence>MKKITFFTIFFLQLISFGFAQVSSQAKGFVGIKGLDLIKPNGEKLFIKGINLGNWLNPEGYLLLLKNNADSYRLIDQTFKEIVGEAVTDNFWREFQQHYVTRADIKYIRQTGMNTVRIPYHYKLLTDEPFMGYASKKHGYGVLDTVIKWCKEEGLYVILDLHDAPGGQTGINIDDSYGYPWLFVTEQHQQQFYQIWKETAKHYRNNKTVLGFDLLNEPIASSFFTKDTAMLNVQLDNLLRIATQTIREVDKNHLVIVSGSRWGQDYSIFKDWNYDDKLMFTCHRYHCDTTEAGIQDFLDYRKKFNRPFYMGETGHEPDEWIASFNRMLEKVNIGWTYWPYKKMGNSTSMLNIKEPENWNLIVNYAAANRNSFKLIRETRPDQVLIKHALAQLIENLKQKNCPVNAGYIKALGMKP</sequence>
<organism evidence="10 11">
    <name type="scientific">Pedobacter psychrophilus</name>
    <dbReference type="NCBI Taxonomy" id="1826909"/>
    <lineage>
        <taxon>Bacteria</taxon>
        <taxon>Pseudomonadati</taxon>
        <taxon>Bacteroidota</taxon>
        <taxon>Sphingobacteriia</taxon>
        <taxon>Sphingobacteriales</taxon>
        <taxon>Sphingobacteriaceae</taxon>
        <taxon>Pedobacter</taxon>
    </lineage>
</organism>
<evidence type="ECO:0000256" key="1">
    <source>
        <dbReference type="ARBA" id="ARBA00005641"/>
    </source>
</evidence>
<evidence type="ECO:0000313" key="10">
    <source>
        <dbReference type="EMBL" id="OAQ39807.1"/>
    </source>
</evidence>
<dbReference type="PROSITE" id="PS00659">
    <property type="entry name" value="GLYCOSYL_HYDROL_F5"/>
    <property type="match status" value="1"/>
</dbReference>
<evidence type="ECO:0000256" key="8">
    <source>
        <dbReference type="SAM" id="SignalP"/>
    </source>
</evidence>
<dbReference type="GO" id="GO:0005576">
    <property type="term" value="C:extracellular region"/>
    <property type="evidence" value="ECO:0007669"/>
    <property type="project" value="TreeGrafter"/>
</dbReference>
<name>A0A179DFI2_9SPHI</name>
<evidence type="ECO:0000259" key="9">
    <source>
        <dbReference type="Pfam" id="PF00150"/>
    </source>
</evidence>
<evidence type="ECO:0000256" key="4">
    <source>
        <dbReference type="ARBA" id="ARBA00023277"/>
    </source>
</evidence>
<dbReference type="Pfam" id="PF00150">
    <property type="entry name" value="Cellulase"/>
    <property type="match status" value="1"/>
</dbReference>
<protein>
    <submittedName>
        <fullName evidence="10">Glycosyl hydrolase family 5</fullName>
    </submittedName>
</protein>
<dbReference type="GO" id="GO:0009986">
    <property type="term" value="C:cell surface"/>
    <property type="evidence" value="ECO:0007669"/>
    <property type="project" value="TreeGrafter"/>
</dbReference>
<feature type="domain" description="Glycoside hydrolase family 5" evidence="9">
    <location>
        <begin position="97"/>
        <end position="341"/>
    </location>
</feature>
<dbReference type="GO" id="GO:0030245">
    <property type="term" value="P:cellulose catabolic process"/>
    <property type="evidence" value="ECO:0007669"/>
    <property type="project" value="UniProtKB-KW"/>
</dbReference>
<dbReference type="RefSeq" id="WP_068822423.1">
    <property type="nucleotide sequence ID" value="NZ_LWHJ01000027.1"/>
</dbReference>
<reference evidence="10 11" key="2">
    <citation type="submission" date="2016-06" db="EMBL/GenBank/DDBJ databases">
        <title>Pedobacter psychrophilus sp. nov., isolated from Antarctic fragmentary rock.</title>
        <authorList>
            <person name="Svec P."/>
        </authorList>
    </citation>
    <scope>NUCLEOTIDE SEQUENCE [LARGE SCALE GENOMIC DNA]</scope>
    <source>
        <strain evidence="10 11">CCM 8644</strain>
    </source>
</reference>
<dbReference type="InterPro" id="IPR018087">
    <property type="entry name" value="Glyco_hydro_5_CS"/>
</dbReference>
<evidence type="ECO:0000256" key="2">
    <source>
        <dbReference type="ARBA" id="ARBA00022801"/>
    </source>
</evidence>
<accession>A0A179DFI2</accession>